<evidence type="ECO:0000313" key="11">
    <source>
        <dbReference type="EMBL" id="OIW25706.1"/>
    </source>
</evidence>
<feature type="transmembrane region" description="Helical" evidence="8">
    <location>
        <begin position="311"/>
        <end position="333"/>
    </location>
</feature>
<dbReference type="EMBL" id="KV875101">
    <property type="protein sequence ID" value="OIW25706.1"/>
    <property type="molecule type" value="Genomic_DNA"/>
</dbReference>
<keyword evidence="3 7" id="KW-0813">Transport</keyword>
<evidence type="ECO:0000256" key="1">
    <source>
        <dbReference type="ARBA" id="ARBA00004141"/>
    </source>
</evidence>
<dbReference type="Pfam" id="PF00083">
    <property type="entry name" value="Sugar_tr"/>
    <property type="match status" value="1"/>
</dbReference>
<evidence type="ECO:0000259" key="10">
    <source>
        <dbReference type="PROSITE" id="PS50850"/>
    </source>
</evidence>
<feature type="transmembrane region" description="Helical" evidence="8">
    <location>
        <begin position="70"/>
        <end position="90"/>
    </location>
</feature>
<dbReference type="PROSITE" id="PS00217">
    <property type="entry name" value="SUGAR_TRANSPORT_2"/>
    <property type="match status" value="1"/>
</dbReference>
<sequence>MISPERNTPVSANWKCILICLLVSMANCQYGFDTNALAGFQAMVGFLQIFGYKDPKSASGWNIHTAPQQLISSFLNVGTIIGTLFTVPFAHRYGRKPAIWVACAFSFVACSVQVGTTTLGGLYAGRILLGVANGFFITFSNVYTVEAAPPHLRGVIVSFFGLWVNIGSVLGSVCDNYTKNHHDRLAYQIPLAALFAVPTLLTVLMLLVPESPRWLLVQNRSEEARAALARLRGSSLRADLLEEEFVEMQRGIAEEQELASSASVLDMFRGTNLRRTVISVGAVVCHAATGLWFILSFGTYFFQSAGLNKPFVASILGTVLGFAGALVGMFLTLKVFGRRSMMMIGAFGCGCSMLAIAVAYTVAPGSLHAGRALLGFALMFYFFYNGFIGTVSWPVAGEVVSSRLRVSTISLGTGLNYFFNWLISYCSPYFINTNQLNWGPKYGYIWAGANFIALAFIIFMVPETKGRSLEEIDEMFENRVSVREFKKYHCISSERAREIVIKEDHGSVHIELAETISDRP</sequence>
<feature type="chain" id="PRO_5013063320" evidence="9">
    <location>
        <begin position="29"/>
        <end position="520"/>
    </location>
</feature>
<keyword evidence="5 8" id="KW-1133">Transmembrane helix</keyword>
<comment type="subcellular location">
    <subcellularLocation>
        <location evidence="1">Membrane</location>
        <topology evidence="1">Multi-pass membrane protein</topology>
    </subcellularLocation>
</comment>
<evidence type="ECO:0000256" key="5">
    <source>
        <dbReference type="ARBA" id="ARBA00022989"/>
    </source>
</evidence>
<dbReference type="FunFam" id="1.20.1250.20:FF:000078">
    <property type="entry name" value="MFS maltose transporter, putative"/>
    <property type="match status" value="1"/>
</dbReference>
<proteinExistence type="inferred from homology"/>
<dbReference type="InParanoid" id="A0A1J7JDR1"/>
<keyword evidence="4 8" id="KW-0812">Transmembrane</keyword>
<feature type="transmembrane region" description="Helical" evidence="8">
    <location>
        <begin position="122"/>
        <end position="143"/>
    </location>
</feature>
<feature type="transmembrane region" description="Helical" evidence="8">
    <location>
        <begin position="277"/>
        <end position="299"/>
    </location>
</feature>
<dbReference type="PANTHER" id="PTHR48022">
    <property type="entry name" value="PLASTIDIC GLUCOSE TRANSPORTER 4"/>
    <property type="match status" value="1"/>
</dbReference>
<organism evidence="11 12">
    <name type="scientific">Coniochaeta ligniaria NRRL 30616</name>
    <dbReference type="NCBI Taxonomy" id="1408157"/>
    <lineage>
        <taxon>Eukaryota</taxon>
        <taxon>Fungi</taxon>
        <taxon>Dikarya</taxon>
        <taxon>Ascomycota</taxon>
        <taxon>Pezizomycotina</taxon>
        <taxon>Sordariomycetes</taxon>
        <taxon>Sordariomycetidae</taxon>
        <taxon>Coniochaetales</taxon>
        <taxon>Coniochaetaceae</taxon>
        <taxon>Coniochaeta</taxon>
    </lineage>
</organism>
<dbReference type="Gene3D" id="1.20.1250.20">
    <property type="entry name" value="MFS general substrate transporter like domains"/>
    <property type="match status" value="1"/>
</dbReference>
<evidence type="ECO:0000256" key="7">
    <source>
        <dbReference type="RuleBase" id="RU003346"/>
    </source>
</evidence>
<dbReference type="PANTHER" id="PTHR48022:SF10">
    <property type="entry name" value="MAJOR FACILITATOR SUPERFAMILY (MFS) PROFILE DOMAIN-CONTAINING PROTEIN"/>
    <property type="match status" value="1"/>
</dbReference>
<feature type="transmembrane region" description="Helical" evidence="8">
    <location>
        <begin position="155"/>
        <end position="173"/>
    </location>
</feature>
<dbReference type="GO" id="GO:0016020">
    <property type="term" value="C:membrane"/>
    <property type="evidence" value="ECO:0007669"/>
    <property type="project" value="UniProtKB-SubCell"/>
</dbReference>
<dbReference type="InterPro" id="IPR003663">
    <property type="entry name" value="Sugar/inositol_transpt"/>
</dbReference>
<dbReference type="OrthoDB" id="6612291at2759"/>
<dbReference type="InterPro" id="IPR036259">
    <property type="entry name" value="MFS_trans_sf"/>
</dbReference>
<feature type="transmembrane region" description="Helical" evidence="8">
    <location>
        <begin position="443"/>
        <end position="461"/>
    </location>
</feature>
<evidence type="ECO:0000256" key="8">
    <source>
        <dbReference type="SAM" id="Phobius"/>
    </source>
</evidence>
<accession>A0A1J7JDR1</accession>
<keyword evidence="9" id="KW-0732">Signal</keyword>
<name>A0A1J7JDR1_9PEZI</name>
<dbReference type="NCBIfam" id="TIGR00879">
    <property type="entry name" value="SP"/>
    <property type="match status" value="1"/>
</dbReference>
<feature type="domain" description="Major facilitator superfamily (MFS) profile" evidence="10">
    <location>
        <begin position="19"/>
        <end position="465"/>
    </location>
</feature>
<evidence type="ECO:0000256" key="4">
    <source>
        <dbReference type="ARBA" id="ARBA00022692"/>
    </source>
</evidence>
<feature type="transmembrane region" description="Helical" evidence="8">
    <location>
        <begin position="185"/>
        <end position="208"/>
    </location>
</feature>
<evidence type="ECO:0000256" key="2">
    <source>
        <dbReference type="ARBA" id="ARBA00010992"/>
    </source>
</evidence>
<dbReference type="GO" id="GO:0005351">
    <property type="term" value="F:carbohydrate:proton symporter activity"/>
    <property type="evidence" value="ECO:0007669"/>
    <property type="project" value="TreeGrafter"/>
</dbReference>
<gene>
    <name evidence="11" type="ORF">CONLIGDRAFT_708450</name>
</gene>
<dbReference type="AlphaFoldDB" id="A0A1J7JDR1"/>
<dbReference type="STRING" id="1408157.A0A1J7JDR1"/>
<comment type="similarity">
    <text evidence="2 7">Belongs to the major facilitator superfamily. Sugar transporter (TC 2.A.1.1) family.</text>
</comment>
<keyword evidence="12" id="KW-1185">Reference proteome</keyword>
<feature type="signal peptide" evidence="9">
    <location>
        <begin position="1"/>
        <end position="28"/>
    </location>
</feature>
<protein>
    <submittedName>
        <fullName evidence="11">MFS transporter</fullName>
    </submittedName>
</protein>
<dbReference type="InterPro" id="IPR005828">
    <property type="entry name" value="MFS_sugar_transport-like"/>
</dbReference>
<dbReference type="InterPro" id="IPR020846">
    <property type="entry name" value="MFS_dom"/>
</dbReference>
<dbReference type="PROSITE" id="PS50850">
    <property type="entry name" value="MFS"/>
    <property type="match status" value="1"/>
</dbReference>
<dbReference type="SUPFAM" id="SSF103473">
    <property type="entry name" value="MFS general substrate transporter"/>
    <property type="match status" value="1"/>
</dbReference>
<evidence type="ECO:0000256" key="3">
    <source>
        <dbReference type="ARBA" id="ARBA00022448"/>
    </source>
</evidence>
<evidence type="ECO:0000313" key="12">
    <source>
        <dbReference type="Proteomes" id="UP000182658"/>
    </source>
</evidence>
<keyword evidence="6 8" id="KW-0472">Membrane</keyword>
<feature type="transmembrane region" description="Helical" evidence="8">
    <location>
        <begin position="372"/>
        <end position="396"/>
    </location>
</feature>
<reference evidence="11 12" key="1">
    <citation type="submission" date="2016-10" db="EMBL/GenBank/DDBJ databases">
        <title>Draft genome sequence of Coniochaeta ligniaria NRRL30616, a lignocellulolytic fungus for bioabatement of inhibitors in plant biomass hydrolysates.</title>
        <authorList>
            <consortium name="DOE Joint Genome Institute"/>
            <person name="Jimenez D.J."/>
            <person name="Hector R.E."/>
            <person name="Riley R."/>
            <person name="Sun H."/>
            <person name="Grigoriev I.V."/>
            <person name="Van Elsas J.D."/>
            <person name="Nichols N.N."/>
        </authorList>
    </citation>
    <scope>NUCLEOTIDE SEQUENCE [LARGE SCALE GENOMIC DNA]</scope>
    <source>
        <strain evidence="11 12">NRRL 30616</strain>
    </source>
</reference>
<dbReference type="InterPro" id="IPR005829">
    <property type="entry name" value="Sugar_transporter_CS"/>
</dbReference>
<dbReference type="Proteomes" id="UP000182658">
    <property type="component" value="Unassembled WGS sequence"/>
</dbReference>
<feature type="transmembrane region" description="Helical" evidence="8">
    <location>
        <begin position="340"/>
        <end position="360"/>
    </location>
</feature>
<evidence type="ECO:0000256" key="9">
    <source>
        <dbReference type="SAM" id="SignalP"/>
    </source>
</evidence>
<feature type="transmembrane region" description="Helical" evidence="8">
    <location>
        <begin position="408"/>
        <end position="431"/>
    </location>
</feature>
<dbReference type="InterPro" id="IPR050360">
    <property type="entry name" value="MFS_Sugar_Transporters"/>
</dbReference>
<feature type="transmembrane region" description="Helical" evidence="8">
    <location>
        <begin position="97"/>
        <end position="116"/>
    </location>
</feature>
<evidence type="ECO:0000256" key="6">
    <source>
        <dbReference type="ARBA" id="ARBA00023136"/>
    </source>
</evidence>